<evidence type="ECO:0000256" key="4">
    <source>
        <dbReference type="SAM" id="MobiDB-lite"/>
    </source>
</evidence>
<protein>
    <submittedName>
        <fullName evidence="8">Uncharacterized protein</fullName>
    </submittedName>
</protein>
<evidence type="ECO:0000256" key="1">
    <source>
        <dbReference type="ARBA" id="ARBA00008766"/>
    </source>
</evidence>
<evidence type="ECO:0000259" key="6">
    <source>
        <dbReference type="Pfam" id="PF01321"/>
    </source>
</evidence>
<dbReference type="Pfam" id="PF01321">
    <property type="entry name" value="Creatinase_N"/>
    <property type="match status" value="1"/>
</dbReference>
<dbReference type="Gene3D" id="3.40.350.10">
    <property type="entry name" value="Creatinase/prolidase N-terminal domain"/>
    <property type="match status" value="2"/>
</dbReference>
<evidence type="ECO:0000256" key="3">
    <source>
        <dbReference type="ARBA" id="ARBA00022801"/>
    </source>
</evidence>
<dbReference type="InterPro" id="IPR036005">
    <property type="entry name" value="Creatinase/aminopeptidase-like"/>
</dbReference>
<sequence>MNPRSSVFPYNRRSVLLLTLSSALRTRSFAFLSSPSIEFHRGCRSARRTSVPGLVGRAIWTRGGSLDSHSDLAMEPQQTAVGAGEKLRRMRNTMKDWGVDAFLVPSDDPHLSEYVPAAYMRRGYLTDFHGSAGTALVLADSVGSRAAGKADDVDMHLEGRTDAGKGAFLWTDSRYFNEASLRLDPKHWTLMKQGQPKVPTITKFLSNLATEHYKSQGVPLKVGIDPYVHSASFAKDLTEAFEKAARDVEADHADGAAEPAATLNGDVAKSPVIGVIDTLEGKPNLVDSIWDGRPELPKNPFRVQPLKYAGVTVADKVEKIRSEMTDKKATLTVFGALDDVAYLFNVRCMGDVETCPVGIAYATVSHDEVILYCDEQKVQPNEVSVHLKEANVTVKPYDQFVSDIQSHVSSNKRNKVWLDTTRSNYAVSRVIPTSSLIDSQNPITPMKACKNPAEMEGMRRAHIVDGAAMANFMAWLEHTLLVEGRSVSEVEIDEVLTGYRAQQPGFYEVSFPTIAGVGSNGAIVHYRAAEGSELLKYLDRTQPILIDSGGQYEYGTTDVTRTWHFGENPSEEFKEMYTRVLKGNIGVDSMIFPENTPGFVLDVFARKSLWEAGKDYGHGTGHGVGAALNVHEGPHSISPRWANKEVLKLGMVTSNEPGFYDDGNFGIRIENLLEIVDVNSSDTDATSNGEEPPEKKQKTEGKKFLKFAKLTMIPIQKNLINVDLMTESELDWLDTYHDEVFRKVSPLLEKDSPAMNWLIKSCAKIERK</sequence>
<evidence type="ECO:0000259" key="5">
    <source>
        <dbReference type="Pfam" id="PF00557"/>
    </source>
</evidence>
<gene>
    <name evidence="8" type="ORF">HJC23_011680</name>
</gene>
<feature type="compositionally biased region" description="Polar residues" evidence="4">
    <location>
        <begin position="680"/>
        <end position="689"/>
    </location>
</feature>
<dbReference type="GO" id="GO:0046872">
    <property type="term" value="F:metal ion binding"/>
    <property type="evidence" value="ECO:0007669"/>
    <property type="project" value="UniProtKB-KW"/>
</dbReference>
<dbReference type="Pfam" id="PF00557">
    <property type="entry name" value="Peptidase_M24"/>
    <property type="match status" value="1"/>
</dbReference>
<dbReference type="InterPro" id="IPR033740">
    <property type="entry name" value="Pept_M24B"/>
</dbReference>
<feature type="domain" description="Peptidase M24 C-terminal" evidence="7">
    <location>
        <begin position="703"/>
        <end position="765"/>
    </location>
</feature>
<dbReference type="GO" id="GO:0005737">
    <property type="term" value="C:cytoplasm"/>
    <property type="evidence" value="ECO:0007669"/>
    <property type="project" value="UniProtKB-ARBA"/>
</dbReference>
<comment type="caution">
    <text evidence="8">The sequence shown here is derived from an EMBL/GenBank/DDBJ whole genome shotgun (WGS) entry which is preliminary data.</text>
</comment>
<name>A0ABD3QKI0_9STRA</name>
<dbReference type="PANTHER" id="PTHR43763:SF6">
    <property type="entry name" value="XAA-PRO AMINOPEPTIDASE 1"/>
    <property type="match status" value="1"/>
</dbReference>
<evidence type="ECO:0000259" key="7">
    <source>
        <dbReference type="Pfam" id="PF16188"/>
    </source>
</evidence>
<feature type="region of interest" description="Disordered" evidence="4">
    <location>
        <begin position="680"/>
        <end position="700"/>
    </location>
</feature>
<feature type="domain" description="Peptidase M24" evidence="5">
    <location>
        <begin position="456"/>
        <end position="675"/>
    </location>
</feature>
<dbReference type="PANTHER" id="PTHR43763">
    <property type="entry name" value="XAA-PRO AMINOPEPTIDASE 1"/>
    <property type="match status" value="1"/>
</dbReference>
<evidence type="ECO:0000313" key="9">
    <source>
        <dbReference type="Proteomes" id="UP001516023"/>
    </source>
</evidence>
<organism evidence="8 9">
    <name type="scientific">Cyclotella cryptica</name>
    <dbReference type="NCBI Taxonomy" id="29204"/>
    <lineage>
        <taxon>Eukaryota</taxon>
        <taxon>Sar</taxon>
        <taxon>Stramenopiles</taxon>
        <taxon>Ochrophyta</taxon>
        <taxon>Bacillariophyta</taxon>
        <taxon>Coscinodiscophyceae</taxon>
        <taxon>Thalassiosirophycidae</taxon>
        <taxon>Stephanodiscales</taxon>
        <taxon>Stephanodiscaceae</taxon>
        <taxon>Cyclotella</taxon>
    </lineage>
</organism>
<dbReference type="InterPro" id="IPR000587">
    <property type="entry name" value="Creatinase_N"/>
</dbReference>
<dbReference type="InterPro" id="IPR032416">
    <property type="entry name" value="Peptidase_M24_C"/>
</dbReference>
<dbReference type="Pfam" id="PF16189">
    <property type="entry name" value="Creatinase_N_2"/>
    <property type="match status" value="1"/>
</dbReference>
<accession>A0ABD3QKI0</accession>
<dbReference type="Pfam" id="PF16188">
    <property type="entry name" value="Peptidase_M24_C"/>
    <property type="match status" value="1"/>
</dbReference>
<keyword evidence="2" id="KW-0479">Metal-binding</keyword>
<dbReference type="CDD" id="cd01085">
    <property type="entry name" value="APP"/>
    <property type="match status" value="1"/>
</dbReference>
<evidence type="ECO:0000313" key="8">
    <source>
        <dbReference type="EMBL" id="KAL3800443.1"/>
    </source>
</evidence>
<dbReference type="Proteomes" id="UP001516023">
    <property type="component" value="Unassembled WGS sequence"/>
</dbReference>
<comment type="similarity">
    <text evidence="1">Belongs to the peptidase M24B family.</text>
</comment>
<dbReference type="SUPFAM" id="SSF55920">
    <property type="entry name" value="Creatinase/aminopeptidase"/>
    <property type="match status" value="1"/>
</dbReference>
<reference evidence="8 9" key="1">
    <citation type="journal article" date="2020" name="G3 (Bethesda)">
        <title>Improved Reference Genome for Cyclotella cryptica CCMP332, a Model for Cell Wall Morphogenesis, Salinity Adaptation, and Lipid Production in Diatoms (Bacillariophyta).</title>
        <authorList>
            <person name="Roberts W.R."/>
            <person name="Downey K.M."/>
            <person name="Ruck E.C."/>
            <person name="Traller J.C."/>
            <person name="Alverson A.J."/>
        </authorList>
    </citation>
    <scope>NUCLEOTIDE SEQUENCE [LARGE SCALE GENOMIC DNA]</scope>
    <source>
        <strain evidence="8 9">CCMP332</strain>
    </source>
</reference>
<dbReference type="InterPro" id="IPR050422">
    <property type="entry name" value="X-Pro_aminopeptidase_P"/>
</dbReference>
<dbReference type="GO" id="GO:0004177">
    <property type="term" value="F:aminopeptidase activity"/>
    <property type="evidence" value="ECO:0007669"/>
    <property type="project" value="UniProtKB-ARBA"/>
</dbReference>
<keyword evidence="3" id="KW-0378">Hydrolase</keyword>
<dbReference type="InterPro" id="IPR000994">
    <property type="entry name" value="Pept_M24"/>
</dbReference>
<dbReference type="Gene3D" id="3.90.230.10">
    <property type="entry name" value="Creatinase/methionine aminopeptidase superfamily"/>
    <property type="match status" value="1"/>
</dbReference>
<dbReference type="EMBL" id="JABMIG020000032">
    <property type="protein sequence ID" value="KAL3800443.1"/>
    <property type="molecule type" value="Genomic_DNA"/>
</dbReference>
<keyword evidence="9" id="KW-1185">Reference proteome</keyword>
<dbReference type="InterPro" id="IPR029149">
    <property type="entry name" value="Creatin/AminoP/Spt16_N"/>
</dbReference>
<dbReference type="AlphaFoldDB" id="A0ABD3QKI0"/>
<dbReference type="FunFam" id="3.90.230.10:FF:000009">
    <property type="entry name" value="xaa-Pro aminopeptidase 2"/>
    <property type="match status" value="1"/>
</dbReference>
<evidence type="ECO:0000256" key="2">
    <source>
        <dbReference type="ARBA" id="ARBA00022723"/>
    </source>
</evidence>
<proteinExistence type="inferred from homology"/>
<feature type="domain" description="Creatinase N-terminal" evidence="6">
    <location>
        <begin position="87"/>
        <end position="244"/>
    </location>
</feature>